<feature type="transmembrane region" description="Helical" evidence="7">
    <location>
        <begin position="434"/>
        <end position="456"/>
    </location>
</feature>
<dbReference type="SUPFAM" id="SSF103473">
    <property type="entry name" value="MFS general substrate transporter"/>
    <property type="match status" value="1"/>
</dbReference>
<evidence type="ECO:0000256" key="7">
    <source>
        <dbReference type="SAM" id="Phobius"/>
    </source>
</evidence>
<feature type="transmembrane region" description="Helical" evidence="7">
    <location>
        <begin position="48"/>
        <end position="68"/>
    </location>
</feature>
<accession>H0QY44</accession>
<keyword evidence="2" id="KW-0813">Transport</keyword>
<dbReference type="Gene3D" id="1.20.1250.20">
    <property type="entry name" value="MFS general substrate transporter like domains"/>
    <property type="match status" value="2"/>
</dbReference>
<dbReference type="GO" id="GO:0005886">
    <property type="term" value="C:plasma membrane"/>
    <property type="evidence" value="ECO:0007669"/>
    <property type="project" value="UniProtKB-SubCell"/>
</dbReference>
<feature type="transmembrane region" description="Helical" evidence="7">
    <location>
        <begin position="405"/>
        <end position="428"/>
    </location>
</feature>
<feature type="transmembrane region" description="Helical" evidence="7">
    <location>
        <begin position="361"/>
        <end position="384"/>
    </location>
</feature>
<dbReference type="GO" id="GO:0022857">
    <property type="term" value="F:transmembrane transporter activity"/>
    <property type="evidence" value="ECO:0007669"/>
    <property type="project" value="InterPro"/>
</dbReference>
<evidence type="ECO:0000256" key="2">
    <source>
        <dbReference type="ARBA" id="ARBA00022448"/>
    </source>
</evidence>
<organism evidence="9 10">
    <name type="scientific">Gordonia effusa NBRC 100432</name>
    <dbReference type="NCBI Taxonomy" id="1077974"/>
    <lineage>
        <taxon>Bacteria</taxon>
        <taxon>Bacillati</taxon>
        <taxon>Actinomycetota</taxon>
        <taxon>Actinomycetes</taxon>
        <taxon>Mycobacteriales</taxon>
        <taxon>Gordoniaceae</taxon>
        <taxon>Gordonia</taxon>
    </lineage>
</organism>
<feature type="transmembrane region" description="Helical" evidence="7">
    <location>
        <begin position="12"/>
        <end position="36"/>
    </location>
</feature>
<comment type="subcellular location">
    <subcellularLocation>
        <location evidence="1">Cell membrane</location>
        <topology evidence="1">Multi-pass membrane protein</topology>
    </subcellularLocation>
</comment>
<dbReference type="EMBL" id="BAEH01000038">
    <property type="protein sequence ID" value="GAB17745.1"/>
    <property type="molecule type" value="Genomic_DNA"/>
</dbReference>
<feature type="transmembrane region" description="Helical" evidence="7">
    <location>
        <begin position="80"/>
        <end position="99"/>
    </location>
</feature>
<dbReference type="InterPro" id="IPR036259">
    <property type="entry name" value="MFS_trans_sf"/>
</dbReference>
<evidence type="ECO:0000313" key="10">
    <source>
        <dbReference type="Proteomes" id="UP000035034"/>
    </source>
</evidence>
<gene>
    <name evidence="9" type="ORF">GOEFS_038_00120</name>
</gene>
<keyword evidence="10" id="KW-1185">Reference proteome</keyword>
<dbReference type="InterPro" id="IPR020846">
    <property type="entry name" value="MFS_dom"/>
</dbReference>
<dbReference type="PROSITE" id="PS50850">
    <property type="entry name" value="MFS"/>
    <property type="match status" value="1"/>
</dbReference>
<name>H0QY44_9ACTN</name>
<evidence type="ECO:0000256" key="6">
    <source>
        <dbReference type="ARBA" id="ARBA00023136"/>
    </source>
</evidence>
<evidence type="ECO:0000256" key="5">
    <source>
        <dbReference type="ARBA" id="ARBA00022989"/>
    </source>
</evidence>
<feature type="transmembrane region" description="Helical" evidence="7">
    <location>
        <begin position="298"/>
        <end position="316"/>
    </location>
</feature>
<evidence type="ECO:0000256" key="1">
    <source>
        <dbReference type="ARBA" id="ARBA00004651"/>
    </source>
</evidence>
<dbReference type="STRING" id="1077974.GOEFS_038_00120"/>
<dbReference type="PANTHER" id="PTHR42718:SF46">
    <property type="entry name" value="BLR6921 PROTEIN"/>
    <property type="match status" value="1"/>
</dbReference>
<dbReference type="Pfam" id="PF07690">
    <property type="entry name" value="MFS_1"/>
    <property type="match status" value="1"/>
</dbReference>
<feature type="transmembrane region" description="Helical" evidence="7">
    <location>
        <begin position="201"/>
        <end position="219"/>
    </location>
</feature>
<dbReference type="AlphaFoldDB" id="H0QY44"/>
<keyword evidence="4 7" id="KW-0812">Transmembrane</keyword>
<keyword evidence="6 7" id="KW-0472">Membrane</keyword>
<feature type="transmembrane region" description="Helical" evidence="7">
    <location>
        <begin position="139"/>
        <end position="161"/>
    </location>
</feature>
<evidence type="ECO:0000256" key="3">
    <source>
        <dbReference type="ARBA" id="ARBA00022475"/>
    </source>
</evidence>
<protein>
    <submittedName>
        <fullName evidence="9">Putative major facilitator superfamily transporter</fullName>
    </submittedName>
</protein>
<feature type="transmembrane region" description="Helical" evidence="7">
    <location>
        <begin position="167"/>
        <end position="189"/>
    </location>
</feature>
<feature type="transmembrane region" description="Helical" evidence="7">
    <location>
        <begin position="328"/>
        <end position="349"/>
    </location>
</feature>
<evidence type="ECO:0000256" key="4">
    <source>
        <dbReference type="ARBA" id="ARBA00022692"/>
    </source>
</evidence>
<feature type="transmembrane region" description="Helical" evidence="7">
    <location>
        <begin position="269"/>
        <end position="292"/>
    </location>
</feature>
<reference evidence="9 10" key="1">
    <citation type="submission" date="2011-12" db="EMBL/GenBank/DDBJ databases">
        <title>Whole genome shotgun sequence of Gordonia effusa NBRC 100432.</title>
        <authorList>
            <person name="Yoshida I."/>
            <person name="Takarada H."/>
            <person name="Hosoyama A."/>
            <person name="Tsuchikane K."/>
            <person name="Katsumata H."/>
            <person name="Yamazaki S."/>
            <person name="Fujita N."/>
        </authorList>
    </citation>
    <scope>NUCLEOTIDE SEQUENCE [LARGE SCALE GENOMIC DNA]</scope>
    <source>
        <strain evidence="9 10">NBRC 100432</strain>
    </source>
</reference>
<evidence type="ECO:0000313" key="9">
    <source>
        <dbReference type="EMBL" id="GAB17745.1"/>
    </source>
</evidence>
<dbReference type="InterPro" id="IPR011701">
    <property type="entry name" value="MFS"/>
</dbReference>
<proteinExistence type="predicted"/>
<sequence length="482" mass="49559">MSIRIPAERRRTVGLAIVLVAQLMLVLDATVVNVALPHIQEDLDFSAANLSWVLNAYTLAFGGLLLLGGRLGDVFGRRRVFEIGLALFTASSLAGAFATDGTLLIVARALQGIGAALAAPSVLALLTTSAPDDQARNRALALFTAVSSAGASLGLIIGGILTDLGSWRLTLLINVPIGLAALAFTRRFLDETPRRTGRFDVLGSIAVTSAAVGAVYALVTAPDHGWTSATTLGLLGGAAALLLVFVIVESRVEHPLLRLALLKLPSRAGALGVIALLVGSQFSMFFLAILYVQRVLDFGPMQAGFAFLPLSLAIFASSRISAGLVGRFGPWPLLLVGTAGMVASFLWISEIDAATSYAAGMLGPMILNGLSAGLAFMPTTVIVLSRVEPEHAGSASGLLQTMQQLGGAVGLAIIVSVYTSHGVAGQVIPGLSEGFTTSAIMCGVAVAIALVGTIAVSLRRSATVTGDAVAAVEQASEEPARV</sequence>
<dbReference type="CDD" id="cd17321">
    <property type="entry name" value="MFS_MMR_MDR_like"/>
    <property type="match status" value="1"/>
</dbReference>
<dbReference type="OrthoDB" id="4080117at2"/>
<feature type="transmembrane region" description="Helical" evidence="7">
    <location>
        <begin position="225"/>
        <end position="248"/>
    </location>
</feature>
<feature type="transmembrane region" description="Helical" evidence="7">
    <location>
        <begin position="105"/>
        <end position="127"/>
    </location>
</feature>
<keyword evidence="5 7" id="KW-1133">Transmembrane helix</keyword>
<dbReference type="RefSeq" id="WP_007317082.1">
    <property type="nucleotide sequence ID" value="NZ_BAEH01000038.1"/>
</dbReference>
<keyword evidence="3" id="KW-1003">Cell membrane</keyword>
<evidence type="ECO:0000259" key="8">
    <source>
        <dbReference type="PROSITE" id="PS50850"/>
    </source>
</evidence>
<feature type="domain" description="Major facilitator superfamily (MFS) profile" evidence="8">
    <location>
        <begin position="14"/>
        <end position="464"/>
    </location>
</feature>
<dbReference type="eggNOG" id="COG0477">
    <property type="taxonomic scope" value="Bacteria"/>
</dbReference>
<dbReference type="Proteomes" id="UP000035034">
    <property type="component" value="Unassembled WGS sequence"/>
</dbReference>
<dbReference type="PANTHER" id="PTHR42718">
    <property type="entry name" value="MAJOR FACILITATOR SUPERFAMILY MULTIDRUG TRANSPORTER MFSC"/>
    <property type="match status" value="1"/>
</dbReference>
<comment type="caution">
    <text evidence="9">The sequence shown here is derived from an EMBL/GenBank/DDBJ whole genome shotgun (WGS) entry which is preliminary data.</text>
</comment>